<accession>A0A7R9P3J5</accession>
<evidence type="ECO:0000313" key="4">
    <source>
        <dbReference type="EMBL" id="CAD7568526.1"/>
    </source>
</evidence>
<sequence>MSLPKQLLGKDKERNIGYVTVYSLGPSPGIDRRRNFLAQGDLYKVLARRWESRLGRLGAITHQEHSISPEKPPPVHPTEIRTSISPSSAAELNTTSALVNYATEAEVHDISSSTPPPPSAPLNTPITRRGLNRGDCSSKLGMLYLKLGAVTPPRGLANALVVLSSTDEDGKIEVRISITKLKIDSNPFAKGFRDSSRLTDFDRHVLSSLARSDRKHVSYWSIPYSSLHSPCNYGNILLPPRPPSAPQYPFETLLPTTVPSSQS</sequence>
<dbReference type="GO" id="GO:0005634">
    <property type="term" value="C:nucleus"/>
    <property type="evidence" value="ECO:0007669"/>
    <property type="project" value="UniProtKB-SubCell"/>
</dbReference>
<keyword evidence="1" id="KW-0238">DNA-binding</keyword>
<evidence type="ECO:0000256" key="2">
    <source>
        <dbReference type="SAM" id="MobiDB-lite"/>
    </source>
</evidence>
<protein>
    <submittedName>
        <fullName evidence="4">(California timema) hypothetical protein</fullName>
    </submittedName>
</protein>
<reference evidence="4" key="1">
    <citation type="submission" date="2020-11" db="EMBL/GenBank/DDBJ databases">
        <authorList>
            <person name="Tran Van P."/>
        </authorList>
    </citation>
    <scope>NUCLEOTIDE SEQUENCE</scope>
</reference>
<feature type="region of interest" description="Disordered" evidence="2">
    <location>
        <begin position="107"/>
        <end position="131"/>
    </location>
</feature>
<name>A0A7R9P3J5_TIMCA</name>
<dbReference type="AlphaFoldDB" id="A0A7R9P3J5"/>
<dbReference type="GO" id="GO:0003700">
    <property type="term" value="F:DNA-binding transcription factor activity"/>
    <property type="evidence" value="ECO:0007669"/>
    <property type="project" value="InterPro"/>
</dbReference>
<evidence type="ECO:0000256" key="1">
    <source>
        <dbReference type="PROSITE-ProRule" id="PRU00201"/>
    </source>
</evidence>
<comment type="caution">
    <text evidence="1">Lacks conserved residue(s) required for the propagation of feature annotation.</text>
</comment>
<comment type="subcellular location">
    <subcellularLocation>
        <location evidence="1">Nucleus</location>
    </subcellularLocation>
</comment>
<proteinExistence type="predicted"/>
<dbReference type="PROSITE" id="PS50252">
    <property type="entry name" value="TBOX_3"/>
    <property type="match status" value="1"/>
</dbReference>
<dbReference type="GO" id="GO:0045893">
    <property type="term" value="P:positive regulation of DNA-templated transcription"/>
    <property type="evidence" value="ECO:0007669"/>
    <property type="project" value="InterPro"/>
</dbReference>
<dbReference type="GO" id="GO:0003677">
    <property type="term" value="F:DNA binding"/>
    <property type="evidence" value="ECO:0007669"/>
    <property type="project" value="UniProtKB-UniRule"/>
</dbReference>
<organism evidence="4">
    <name type="scientific">Timema californicum</name>
    <name type="common">California timema</name>
    <name type="synonym">Walking stick</name>
    <dbReference type="NCBI Taxonomy" id="61474"/>
    <lineage>
        <taxon>Eukaryota</taxon>
        <taxon>Metazoa</taxon>
        <taxon>Ecdysozoa</taxon>
        <taxon>Arthropoda</taxon>
        <taxon>Hexapoda</taxon>
        <taxon>Insecta</taxon>
        <taxon>Pterygota</taxon>
        <taxon>Neoptera</taxon>
        <taxon>Polyneoptera</taxon>
        <taxon>Phasmatodea</taxon>
        <taxon>Timematodea</taxon>
        <taxon>Timematoidea</taxon>
        <taxon>Timematidae</taxon>
        <taxon>Timema</taxon>
    </lineage>
</organism>
<dbReference type="InterPro" id="IPR036960">
    <property type="entry name" value="T-box_sf"/>
</dbReference>
<evidence type="ECO:0000259" key="3">
    <source>
        <dbReference type="PROSITE" id="PS50252"/>
    </source>
</evidence>
<gene>
    <name evidence="4" type="ORF">TCMB3V08_LOCUS1293</name>
</gene>
<dbReference type="EMBL" id="OE179347">
    <property type="protein sequence ID" value="CAD7568526.1"/>
    <property type="molecule type" value="Genomic_DNA"/>
</dbReference>
<dbReference type="Gene3D" id="2.60.40.820">
    <property type="entry name" value="Transcription factor, T-box"/>
    <property type="match status" value="1"/>
</dbReference>
<keyword evidence="1" id="KW-0539">Nucleus</keyword>
<dbReference type="InterPro" id="IPR046360">
    <property type="entry name" value="T-box_DNA-bd"/>
</dbReference>
<feature type="domain" description="T-box" evidence="3">
    <location>
        <begin position="178"/>
        <end position="194"/>
    </location>
</feature>